<organism evidence="2 3">
    <name type="scientific">Smittium simulii</name>
    <dbReference type="NCBI Taxonomy" id="133385"/>
    <lineage>
        <taxon>Eukaryota</taxon>
        <taxon>Fungi</taxon>
        <taxon>Fungi incertae sedis</taxon>
        <taxon>Zoopagomycota</taxon>
        <taxon>Kickxellomycotina</taxon>
        <taxon>Harpellomycetes</taxon>
        <taxon>Harpellales</taxon>
        <taxon>Legeriomycetaceae</taxon>
        <taxon>Smittium</taxon>
    </lineage>
</organism>
<dbReference type="Proteomes" id="UP000245383">
    <property type="component" value="Unassembled WGS sequence"/>
</dbReference>
<sequence>MFGINQTGIWALGFRALASEENRQQDIRTYCTRLYACRKCWNVYRKAADVEQCGGYMRRYAHSSRGSLSATNRFSGAENQRRLRTL</sequence>
<dbReference type="EMBL" id="MBFR01000024">
    <property type="protein sequence ID" value="PVU96768.1"/>
    <property type="molecule type" value="Genomic_DNA"/>
</dbReference>
<gene>
    <name evidence="2" type="ORF">BB561_000979</name>
</gene>
<feature type="compositionally biased region" description="Polar residues" evidence="1">
    <location>
        <begin position="65"/>
        <end position="78"/>
    </location>
</feature>
<protein>
    <submittedName>
        <fullName evidence="2">Uncharacterized protein</fullName>
    </submittedName>
</protein>
<accession>A0A2T9YWR7</accession>
<reference evidence="2 3" key="1">
    <citation type="journal article" date="2018" name="MBio">
        <title>Comparative Genomics Reveals the Core Gene Toolbox for the Fungus-Insect Symbiosis.</title>
        <authorList>
            <person name="Wang Y."/>
            <person name="Stata M."/>
            <person name="Wang W."/>
            <person name="Stajich J.E."/>
            <person name="White M.M."/>
            <person name="Moncalvo J.M."/>
        </authorList>
    </citation>
    <scope>NUCLEOTIDE SEQUENCE [LARGE SCALE GENOMIC DNA]</scope>
    <source>
        <strain evidence="2 3">SWE-8-4</strain>
    </source>
</reference>
<proteinExistence type="predicted"/>
<evidence type="ECO:0000313" key="3">
    <source>
        <dbReference type="Proteomes" id="UP000245383"/>
    </source>
</evidence>
<comment type="caution">
    <text evidence="2">The sequence shown here is derived from an EMBL/GenBank/DDBJ whole genome shotgun (WGS) entry which is preliminary data.</text>
</comment>
<dbReference type="AlphaFoldDB" id="A0A2T9YWR7"/>
<evidence type="ECO:0000256" key="1">
    <source>
        <dbReference type="SAM" id="MobiDB-lite"/>
    </source>
</evidence>
<feature type="region of interest" description="Disordered" evidence="1">
    <location>
        <begin position="65"/>
        <end position="86"/>
    </location>
</feature>
<keyword evidence="3" id="KW-1185">Reference proteome</keyword>
<name>A0A2T9YWR7_9FUNG</name>
<evidence type="ECO:0000313" key="2">
    <source>
        <dbReference type="EMBL" id="PVU96768.1"/>
    </source>
</evidence>